<dbReference type="PANTHER" id="PTHR42659">
    <property type="entry name" value="XANTHINE DEHYDROGENASE SUBUNIT C-RELATED"/>
    <property type="match status" value="1"/>
</dbReference>
<dbReference type="Gene3D" id="3.30.465.10">
    <property type="match status" value="1"/>
</dbReference>
<evidence type="ECO:0000259" key="4">
    <source>
        <dbReference type="PROSITE" id="PS51387"/>
    </source>
</evidence>
<dbReference type="Pfam" id="PF00941">
    <property type="entry name" value="FAD_binding_5"/>
    <property type="match status" value="1"/>
</dbReference>
<dbReference type="GO" id="GO:0071949">
    <property type="term" value="F:FAD binding"/>
    <property type="evidence" value="ECO:0007669"/>
    <property type="project" value="InterPro"/>
</dbReference>
<keyword evidence="2" id="KW-0274">FAD</keyword>
<feature type="domain" description="FAD-binding PCMH-type" evidence="4">
    <location>
        <begin position="2"/>
        <end position="123"/>
    </location>
</feature>
<comment type="caution">
    <text evidence="5">The sequence shown here is derived from an EMBL/GenBank/DDBJ whole genome shotgun (WGS) entry which is preliminary data.</text>
</comment>
<dbReference type="EMBL" id="BARS01026481">
    <property type="protein sequence ID" value="GAG01236.1"/>
    <property type="molecule type" value="Genomic_DNA"/>
</dbReference>
<dbReference type="InterPro" id="IPR016167">
    <property type="entry name" value="FAD-bd_PCMH_sub1"/>
</dbReference>
<evidence type="ECO:0000256" key="1">
    <source>
        <dbReference type="ARBA" id="ARBA00022630"/>
    </source>
</evidence>
<protein>
    <recommendedName>
        <fullName evidence="4">FAD-binding PCMH-type domain-containing protein</fullName>
    </recommendedName>
</protein>
<dbReference type="AlphaFoldDB" id="X0VKZ3"/>
<dbReference type="SUPFAM" id="SSF56176">
    <property type="entry name" value="FAD-binding/transporter-associated domain-like"/>
    <property type="match status" value="1"/>
</dbReference>
<dbReference type="PANTHER" id="PTHR42659:SF2">
    <property type="entry name" value="XANTHINE DEHYDROGENASE SUBUNIT C-RELATED"/>
    <property type="match status" value="1"/>
</dbReference>
<proteinExistence type="predicted"/>
<evidence type="ECO:0000256" key="2">
    <source>
        <dbReference type="ARBA" id="ARBA00022827"/>
    </source>
</evidence>
<dbReference type="InterPro" id="IPR016166">
    <property type="entry name" value="FAD-bd_PCMH"/>
</dbReference>
<gene>
    <name evidence="5" type="ORF">S01H1_41727</name>
</gene>
<dbReference type="InterPro" id="IPR051312">
    <property type="entry name" value="Diverse_Substr_Oxidored"/>
</dbReference>
<feature type="non-terminal residue" evidence="5">
    <location>
        <position position="123"/>
    </location>
</feature>
<organism evidence="5">
    <name type="scientific">marine sediment metagenome</name>
    <dbReference type="NCBI Taxonomy" id="412755"/>
    <lineage>
        <taxon>unclassified sequences</taxon>
        <taxon>metagenomes</taxon>
        <taxon>ecological metagenomes</taxon>
    </lineage>
</organism>
<evidence type="ECO:0000256" key="3">
    <source>
        <dbReference type="ARBA" id="ARBA00023002"/>
    </source>
</evidence>
<dbReference type="PROSITE" id="PS51387">
    <property type="entry name" value="FAD_PCMH"/>
    <property type="match status" value="1"/>
</dbReference>
<dbReference type="InterPro" id="IPR016169">
    <property type="entry name" value="FAD-bd_PCMH_sub2"/>
</dbReference>
<reference evidence="5" key="1">
    <citation type="journal article" date="2014" name="Front. Microbiol.">
        <title>High frequency of phylogenetically diverse reductive dehalogenase-homologous genes in deep subseafloor sedimentary metagenomes.</title>
        <authorList>
            <person name="Kawai M."/>
            <person name="Futagami T."/>
            <person name="Toyoda A."/>
            <person name="Takaki Y."/>
            <person name="Nishi S."/>
            <person name="Hori S."/>
            <person name="Arai W."/>
            <person name="Tsubouchi T."/>
            <person name="Morono Y."/>
            <person name="Uchiyama I."/>
            <person name="Ito T."/>
            <person name="Fujiyama A."/>
            <person name="Inagaki F."/>
            <person name="Takami H."/>
        </authorList>
    </citation>
    <scope>NUCLEOTIDE SEQUENCE</scope>
    <source>
        <strain evidence="5">Expedition CK06-06</strain>
    </source>
</reference>
<accession>X0VKZ3</accession>
<dbReference type="InterPro" id="IPR002346">
    <property type="entry name" value="Mopterin_DH_FAD-bd"/>
</dbReference>
<dbReference type="InterPro" id="IPR036318">
    <property type="entry name" value="FAD-bd_PCMH-like_sf"/>
</dbReference>
<dbReference type="Gene3D" id="3.30.43.10">
    <property type="entry name" value="Uridine Diphospho-n-acetylenolpyruvylglucosamine Reductase, domain 2"/>
    <property type="match status" value="1"/>
</dbReference>
<keyword evidence="3" id="KW-0560">Oxidoreductase</keyword>
<name>X0VKZ3_9ZZZZ</name>
<sequence>MRTLRPFEYFEPGTVKEAVQLLSAYAEKAQVLAGGIDLIPRMRKGMIKADYLVNIQKIPSLEAIEANGAKGLRFGAMARLHAMETSKAIQRDYPVLYEAVRQIASVQTKYMGTAVGNLCVATP</sequence>
<dbReference type="GO" id="GO:0016491">
    <property type="term" value="F:oxidoreductase activity"/>
    <property type="evidence" value="ECO:0007669"/>
    <property type="project" value="UniProtKB-KW"/>
</dbReference>
<keyword evidence="1" id="KW-0285">Flavoprotein</keyword>
<evidence type="ECO:0000313" key="5">
    <source>
        <dbReference type="EMBL" id="GAG01236.1"/>
    </source>
</evidence>